<evidence type="ECO:0000256" key="1">
    <source>
        <dbReference type="SAM" id="MobiDB-lite"/>
    </source>
</evidence>
<organism evidence="3 4">
    <name type="scientific">Ceratina calcarata</name>
    <dbReference type="NCBI Taxonomy" id="156304"/>
    <lineage>
        <taxon>Eukaryota</taxon>
        <taxon>Metazoa</taxon>
        <taxon>Ecdysozoa</taxon>
        <taxon>Arthropoda</taxon>
        <taxon>Hexapoda</taxon>
        <taxon>Insecta</taxon>
        <taxon>Pterygota</taxon>
        <taxon>Neoptera</taxon>
        <taxon>Endopterygota</taxon>
        <taxon>Hymenoptera</taxon>
        <taxon>Apocrita</taxon>
        <taxon>Aculeata</taxon>
        <taxon>Apoidea</taxon>
        <taxon>Anthophila</taxon>
        <taxon>Apidae</taxon>
        <taxon>Ceratina</taxon>
        <taxon>Zadontomerus</taxon>
    </lineage>
</organism>
<sequence>MLYNFCDPRLRPEIQCSTVSTEGCEVTNLISDSDKGFLAYACIKPPINIDVNFVCNVSIDHILIWPRVGSQKSSGFQLYAKTSNDVSVPYVLLSTGFLDSSNDGLLFYPSNVDSEAISAPSTFLKRYIKRSLCHLTTYACSLRICICKTENSVPALAKLQVWGVVSPRCGKDTVASISALWFQQRSCSLESVEVDTPKDNDTPVAIAAEETLESSLEVPECFLDAITYEIMTQPIVLPSGKIIDQTTLLKHEETEALWGRRSTDPFTGLPFSEDRKPVIASGLKIRIDKFLLENSNVEEIKRLPRVLGRVTSSSRVSDTRTTEVPKYLLRSNATSKTPKLHSPTVNVQKRESICHKLPVVVTSRKRNAHVVTKPAKRKTTADSCTKTRSDQATVPNSTGDDETDISTAALNLKRFNAIPETNTSSTEVIDCSCCSETIFYRLPCNHVLCRKVLTSIENNQCTSCGMDYTNSQVERIHE</sequence>
<dbReference type="SMART" id="SM00504">
    <property type="entry name" value="Ubox"/>
    <property type="match status" value="1"/>
</dbReference>
<gene>
    <name evidence="4" type="primary">LOC108628779</name>
</gene>
<dbReference type="GO" id="GO:0034450">
    <property type="term" value="F:ubiquitin-ubiquitin ligase activity"/>
    <property type="evidence" value="ECO:0007669"/>
    <property type="project" value="TreeGrafter"/>
</dbReference>
<evidence type="ECO:0000313" key="4">
    <source>
        <dbReference type="RefSeq" id="XP_017886436.1"/>
    </source>
</evidence>
<dbReference type="AlphaFoldDB" id="A0AAJ7NAZ4"/>
<dbReference type="Proteomes" id="UP000694925">
    <property type="component" value="Unplaced"/>
</dbReference>
<dbReference type="KEGG" id="ccal:108628779"/>
<evidence type="ECO:0000259" key="2">
    <source>
        <dbReference type="PROSITE" id="PS51698"/>
    </source>
</evidence>
<name>A0AAJ7NAZ4_9HYME</name>
<dbReference type="InterPro" id="IPR045696">
    <property type="entry name" value="Ubox5_N"/>
</dbReference>
<evidence type="ECO:0000313" key="3">
    <source>
        <dbReference type="Proteomes" id="UP000694925"/>
    </source>
</evidence>
<dbReference type="Pfam" id="PF19318">
    <property type="entry name" value="DUF5918"/>
    <property type="match status" value="1"/>
</dbReference>
<proteinExistence type="predicted"/>
<dbReference type="SUPFAM" id="SSF57850">
    <property type="entry name" value="RING/U-box"/>
    <property type="match status" value="1"/>
</dbReference>
<dbReference type="InterPro" id="IPR039925">
    <property type="entry name" value="RNF37_RING-Ubox"/>
</dbReference>
<dbReference type="CDD" id="cd16660">
    <property type="entry name" value="RING-Ubox_RNF37"/>
    <property type="match status" value="1"/>
</dbReference>
<protein>
    <submittedName>
        <fullName evidence="4">RING finger protein 37</fullName>
    </submittedName>
</protein>
<dbReference type="Gene3D" id="3.30.40.10">
    <property type="entry name" value="Zinc/RING finger domain, C3HC4 (zinc finger)"/>
    <property type="match status" value="1"/>
</dbReference>
<dbReference type="PROSITE" id="PS51698">
    <property type="entry name" value="U_BOX"/>
    <property type="match status" value="1"/>
</dbReference>
<dbReference type="GO" id="GO:0005634">
    <property type="term" value="C:nucleus"/>
    <property type="evidence" value="ECO:0007669"/>
    <property type="project" value="TreeGrafter"/>
</dbReference>
<dbReference type="PANTHER" id="PTHR13492:SF2">
    <property type="entry name" value="RING FINGER PROTEIN 37"/>
    <property type="match status" value="1"/>
</dbReference>
<keyword evidence="3" id="KW-1185">Reference proteome</keyword>
<accession>A0AAJ7NAZ4</accession>
<dbReference type="GeneID" id="108628779"/>
<dbReference type="RefSeq" id="XP_017886436.1">
    <property type="nucleotide sequence ID" value="XM_018030947.2"/>
</dbReference>
<feature type="region of interest" description="Disordered" evidence="1">
    <location>
        <begin position="365"/>
        <end position="402"/>
    </location>
</feature>
<dbReference type="InterPro" id="IPR039847">
    <property type="entry name" value="Ubox5"/>
</dbReference>
<dbReference type="InterPro" id="IPR003613">
    <property type="entry name" value="Ubox_domain"/>
</dbReference>
<dbReference type="PANTHER" id="PTHR13492">
    <property type="entry name" value="RING FINGER PROTEIN 37"/>
    <property type="match status" value="1"/>
</dbReference>
<dbReference type="GO" id="GO:0031625">
    <property type="term" value="F:ubiquitin protein ligase binding"/>
    <property type="evidence" value="ECO:0007669"/>
    <property type="project" value="TreeGrafter"/>
</dbReference>
<dbReference type="InterPro" id="IPR013083">
    <property type="entry name" value="Znf_RING/FYVE/PHD"/>
</dbReference>
<feature type="domain" description="U-box" evidence="2">
    <location>
        <begin position="217"/>
        <end position="297"/>
    </location>
</feature>
<feature type="compositionally biased region" description="Basic residues" evidence="1">
    <location>
        <begin position="365"/>
        <end position="378"/>
    </location>
</feature>
<reference evidence="4" key="1">
    <citation type="submission" date="2025-08" db="UniProtKB">
        <authorList>
            <consortium name="RefSeq"/>
        </authorList>
    </citation>
    <scope>IDENTIFICATION</scope>
    <source>
        <tissue evidence="4">Whole body</tissue>
    </source>
</reference>
<feature type="compositionally biased region" description="Polar residues" evidence="1">
    <location>
        <begin position="381"/>
        <end position="398"/>
    </location>
</feature>
<dbReference type="GO" id="GO:0000209">
    <property type="term" value="P:protein polyubiquitination"/>
    <property type="evidence" value="ECO:0007669"/>
    <property type="project" value="TreeGrafter"/>
</dbReference>
<dbReference type="Pfam" id="PF04564">
    <property type="entry name" value="U-box"/>
    <property type="match status" value="1"/>
</dbReference>